<dbReference type="PANTHER" id="PTHR39479">
    <property type="match status" value="1"/>
</dbReference>
<evidence type="ECO:0000256" key="1">
    <source>
        <dbReference type="ARBA" id="ARBA00001954"/>
    </source>
</evidence>
<evidence type="ECO:0000256" key="7">
    <source>
        <dbReference type="ARBA" id="ARBA00035045"/>
    </source>
</evidence>
<evidence type="ECO:0000256" key="4">
    <source>
        <dbReference type="ARBA" id="ARBA00023004"/>
    </source>
</evidence>
<evidence type="ECO:0000313" key="8">
    <source>
        <dbReference type="EMBL" id="STV28772.1"/>
    </source>
</evidence>
<dbReference type="InterPro" id="IPR009770">
    <property type="entry name" value="HGLS"/>
</dbReference>
<keyword evidence="9" id="KW-1185">Reference proteome</keyword>
<sequence>MALTPKGRALYDRLLQAAGTGKDNLSHQQHLQEVFSEFPDSEFLLRQQGLAWVSLPPDAHG</sequence>
<evidence type="ECO:0000313" key="9">
    <source>
        <dbReference type="Proteomes" id="UP000255382"/>
    </source>
</evidence>
<dbReference type="AlphaFoldDB" id="A0A378B3Y5"/>
<evidence type="ECO:0000256" key="2">
    <source>
        <dbReference type="ARBA" id="ARBA00022964"/>
    </source>
</evidence>
<dbReference type="GO" id="GO:0051213">
    <property type="term" value="F:dioxygenase activity"/>
    <property type="evidence" value="ECO:0007669"/>
    <property type="project" value="UniProtKB-KW"/>
</dbReference>
<dbReference type="EMBL" id="UGLZ01000005">
    <property type="protein sequence ID" value="STV28772.1"/>
    <property type="molecule type" value="Genomic_DNA"/>
</dbReference>
<organism evidence="8 9">
    <name type="scientific">Klebsiella pneumoniae subsp. ozaenae</name>
    <dbReference type="NCBI Taxonomy" id="574"/>
    <lineage>
        <taxon>Bacteria</taxon>
        <taxon>Pseudomonadati</taxon>
        <taxon>Pseudomonadota</taxon>
        <taxon>Gammaproteobacteria</taxon>
        <taxon>Enterobacterales</taxon>
        <taxon>Enterobacteriaceae</taxon>
        <taxon>Klebsiella/Raoultella group</taxon>
        <taxon>Klebsiella</taxon>
        <taxon>Klebsiella pneumoniae complex</taxon>
    </lineage>
</organism>
<protein>
    <recommendedName>
        <fullName evidence="6">2-oxoadipate dioxygenase/decarboxylase</fullName>
        <ecNumber evidence="6">1.13.11.93</ecNumber>
    </recommendedName>
    <alternativeName>
        <fullName evidence="7">2-hydroxyglutarate synthase</fullName>
    </alternativeName>
</protein>
<proteinExistence type="inferred from homology"/>
<dbReference type="Proteomes" id="UP000255382">
    <property type="component" value="Unassembled WGS sequence"/>
</dbReference>
<evidence type="ECO:0000256" key="5">
    <source>
        <dbReference type="ARBA" id="ARBA00035013"/>
    </source>
</evidence>
<dbReference type="PANTHER" id="PTHR39479:SF2">
    <property type="entry name" value="2-OXOADIPATE DIOXYGENASE_DECARBOXYLASE"/>
    <property type="match status" value="1"/>
</dbReference>
<dbReference type="Pfam" id="PF07063">
    <property type="entry name" value="HGLS"/>
    <property type="match status" value="1"/>
</dbReference>
<evidence type="ECO:0000256" key="3">
    <source>
        <dbReference type="ARBA" id="ARBA00023002"/>
    </source>
</evidence>
<dbReference type="EC" id="1.13.11.93" evidence="6"/>
<gene>
    <name evidence="8" type="ORF">NCTC5050_04480</name>
</gene>
<keyword evidence="3" id="KW-0560">Oxidoreductase</keyword>
<keyword evidence="4" id="KW-0408">Iron</keyword>
<name>A0A378B3Y5_KLEPO</name>
<comment type="cofactor">
    <cofactor evidence="1">
        <name>Fe(2+)</name>
        <dbReference type="ChEBI" id="CHEBI:29033"/>
    </cofactor>
</comment>
<comment type="similarity">
    <text evidence="5">Belongs to the 2-oxoadipate dioxygenase/decarboxylase family.</text>
</comment>
<dbReference type="Gene3D" id="3.10.180.80">
    <property type="entry name" value="Uncharacterised protein PF07063, DUF1338"/>
    <property type="match status" value="1"/>
</dbReference>
<evidence type="ECO:0000256" key="6">
    <source>
        <dbReference type="ARBA" id="ARBA00035023"/>
    </source>
</evidence>
<accession>A0A378B3Y5</accession>
<keyword evidence="2" id="KW-0223">Dioxygenase</keyword>
<reference evidence="8 9" key="1">
    <citation type="submission" date="2018-06" db="EMBL/GenBank/DDBJ databases">
        <authorList>
            <consortium name="Pathogen Informatics"/>
            <person name="Doyle S."/>
        </authorList>
    </citation>
    <scope>NUCLEOTIDE SEQUENCE [LARGE SCALE GENOMIC DNA]</scope>
    <source>
        <strain evidence="8 9">NCTC5050</strain>
    </source>
</reference>